<comment type="caution">
    <text evidence="1">The sequence shown here is derived from an EMBL/GenBank/DDBJ whole genome shotgun (WGS) entry which is preliminary data.</text>
</comment>
<keyword evidence="2" id="KW-1185">Reference proteome</keyword>
<accession>A0A7W7KF14</accession>
<gene>
    <name evidence="1" type="ORF">HNO88_004344</name>
</gene>
<name>A0A7W7KF14_9SPHN</name>
<dbReference type="AlphaFoldDB" id="A0A7W7KF14"/>
<dbReference type="Proteomes" id="UP000555448">
    <property type="component" value="Unassembled WGS sequence"/>
</dbReference>
<dbReference type="EMBL" id="JACHLR010000042">
    <property type="protein sequence ID" value="MBB4860998.1"/>
    <property type="molecule type" value="Genomic_DNA"/>
</dbReference>
<evidence type="ECO:0000313" key="2">
    <source>
        <dbReference type="Proteomes" id="UP000555448"/>
    </source>
</evidence>
<reference evidence="1 2" key="1">
    <citation type="submission" date="2020-08" db="EMBL/GenBank/DDBJ databases">
        <title>Functional genomics of gut bacteria from endangered species of beetles.</title>
        <authorList>
            <person name="Carlos-Shanley C."/>
        </authorList>
    </citation>
    <scope>NUCLEOTIDE SEQUENCE [LARGE SCALE GENOMIC DNA]</scope>
    <source>
        <strain evidence="1 2">S00245</strain>
    </source>
</reference>
<evidence type="ECO:0000313" key="1">
    <source>
        <dbReference type="EMBL" id="MBB4860998.1"/>
    </source>
</evidence>
<organism evidence="1 2">
    <name type="scientific">Novosphingobium chloroacetimidivorans</name>
    <dbReference type="NCBI Taxonomy" id="1428314"/>
    <lineage>
        <taxon>Bacteria</taxon>
        <taxon>Pseudomonadati</taxon>
        <taxon>Pseudomonadota</taxon>
        <taxon>Alphaproteobacteria</taxon>
        <taxon>Sphingomonadales</taxon>
        <taxon>Sphingomonadaceae</taxon>
        <taxon>Novosphingobium</taxon>
    </lineage>
</organism>
<sequence>MIEPLVLNKLRVDERRLLNGIFSRFRKSSPDAEMPEH</sequence>
<proteinExistence type="predicted"/>
<protein>
    <submittedName>
        <fullName evidence="1">Uncharacterized protein</fullName>
    </submittedName>
</protein>